<dbReference type="EMBL" id="FNLN01000037">
    <property type="protein sequence ID" value="SDU23416.1"/>
    <property type="molecule type" value="Genomic_DNA"/>
</dbReference>
<sequence>MSPSLSERISMREQKNPGRRNLYEPTFLALKTEISRALHDGWSMRQIWSTLKDEKKIGCSYLWFRNLVKRHIFAKPDDLSARKKHGQPVSGVTVKPDTNGFNYRSSIDKEELI</sequence>
<organism evidence="2 3">
    <name type="scientific">Nitrosomonas ureae</name>
    <dbReference type="NCBI Taxonomy" id="44577"/>
    <lineage>
        <taxon>Bacteria</taxon>
        <taxon>Pseudomonadati</taxon>
        <taxon>Pseudomonadota</taxon>
        <taxon>Betaproteobacteria</taxon>
        <taxon>Nitrosomonadales</taxon>
        <taxon>Nitrosomonadaceae</taxon>
        <taxon>Nitrosomonas</taxon>
    </lineage>
</organism>
<evidence type="ECO:0000256" key="1">
    <source>
        <dbReference type="SAM" id="MobiDB-lite"/>
    </source>
</evidence>
<evidence type="ECO:0000313" key="2">
    <source>
        <dbReference type="EMBL" id="SDU23416.1"/>
    </source>
</evidence>
<dbReference type="Proteomes" id="UP000182882">
    <property type="component" value="Unassembled WGS sequence"/>
</dbReference>
<evidence type="ECO:0000313" key="3">
    <source>
        <dbReference type="Proteomes" id="UP000182882"/>
    </source>
</evidence>
<keyword evidence="3" id="KW-1185">Reference proteome</keyword>
<dbReference type="AlphaFoldDB" id="A0A1H2GUV5"/>
<dbReference type="RefSeq" id="WP_074702076.1">
    <property type="nucleotide sequence ID" value="NZ_FNLN01000037.1"/>
</dbReference>
<proteinExistence type="predicted"/>
<protein>
    <submittedName>
        <fullName evidence="2">Uncharacterized protein</fullName>
    </submittedName>
</protein>
<feature type="region of interest" description="Disordered" evidence="1">
    <location>
        <begin position="79"/>
        <end position="113"/>
    </location>
</feature>
<dbReference type="InterPro" id="IPR035225">
    <property type="entry name" value="DUF5338"/>
</dbReference>
<gene>
    <name evidence="2" type="ORF">SAMN05216406_13734</name>
</gene>
<name>A0A1H2GUV5_9PROT</name>
<dbReference type="Pfam" id="PF17273">
    <property type="entry name" value="DUF5338"/>
    <property type="match status" value="1"/>
</dbReference>
<reference evidence="3" key="1">
    <citation type="submission" date="2016-10" db="EMBL/GenBank/DDBJ databases">
        <authorList>
            <person name="Varghese N."/>
            <person name="Submissions S."/>
        </authorList>
    </citation>
    <scope>NUCLEOTIDE SEQUENCE [LARGE SCALE GENOMIC DNA]</scope>
    <source>
        <strain evidence="3">Nm10</strain>
    </source>
</reference>
<accession>A0A1H2GUV5</accession>